<dbReference type="NCBIfam" id="TIGR02385">
    <property type="entry name" value="RelE_StbE"/>
    <property type="match status" value="1"/>
</dbReference>
<evidence type="ECO:0000313" key="3">
    <source>
        <dbReference type="Proteomes" id="UP000033066"/>
    </source>
</evidence>
<dbReference type="PATRIC" id="fig|1434107.4.peg.2807"/>
<dbReference type="AlphaFoldDB" id="A0A0E3WWH8"/>
<reference evidence="2" key="1">
    <citation type="submission" date="2014-07" db="EMBL/GenBank/DDBJ databases">
        <title>Methanogenic archaea and the global carbon cycle.</title>
        <authorList>
            <person name="Henriksen J.R."/>
            <person name="Luke J."/>
            <person name="Reinhart S."/>
            <person name="Benedict M.N."/>
            <person name="Youngblut N.D."/>
            <person name="Metcalf M.E."/>
            <person name="Whitaker R.J."/>
            <person name="Metcalf W.W."/>
        </authorList>
    </citation>
    <scope>NUCLEOTIDE SEQUENCE [LARGE SCALE GENOMIC DNA]</scope>
    <source>
        <strain evidence="2">3</strain>
    </source>
</reference>
<dbReference type="GeneID" id="24789790"/>
<evidence type="ECO:0008006" key="4">
    <source>
        <dbReference type="Google" id="ProtNLM"/>
    </source>
</evidence>
<gene>
    <name evidence="2" type="ORF">MSBR3_2211</name>
</gene>
<dbReference type="InterPro" id="IPR035093">
    <property type="entry name" value="RelE/ParE_toxin_dom_sf"/>
</dbReference>
<dbReference type="HOGENOM" id="CLU_155761_4_0_2"/>
<dbReference type="STRING" id="1434107.MSBR3_2211"/>
<keyword evidence="3" id="KW-1185">Reference proteome</keyword>
<dbReference type="RefSeq" id="WP_048108383.1">
    <property type="nucleotide sequence ID" value="NZ_CP009517.1"/>
</dbReference>
<sequence>MRYSYELSRHLSRDLEKIQKKDKERFEILLNKMREILDDPHRFKPLRHDMKGLRRVHIDKSFVLVFEIIEPENKVIFWDFAHHDDVYRTS</sequence>
<dbReference type="InterPro" id="IPR007712">
    <property type="entry name" value="RelE/ParE_toxin"/>
</dbReference>
<dbReference type="OrthoDB" id="134537at2157"/>
<evidence type="ECO:0000256" key="1">
    <source>
        <dbReference type="ARBA" id="ARBA00022649"/>
    </source>
</evidence>
<evidence type="ECO:0000313" key="2">
    <source>
        <dbReference type="EMBL" id="AKB82789.1"/>
    </source>
</evidence>
<keyword evidence="1" id="KW-1277">Toxin-antitoxin system</keyword>
<organism evidence="2 3">
    <name type="scientific">Methanosarcina barkeri 3</name>
    <dbReference type="NCBI Taxonomy" id="1434107"/>
    <lineage>
        <taxon>Archaea</taxon>
        <taxon>Methanobacteriati</taxon>
        <taxon>Methanobacteriota</taxon>
        <taxon>Stenosarchaea group</taxon>
        <taxon>Methanomicrobia</taxon>
        <taxon>Methanosarcinales</taxon>
        <taxon>Methanosarcinaceae</taxon>
        <taxon>Methanosarcina</taxon>
    </lineage>
</organism>
<accession>A0A0E3WWH8</accession>
<protein>
    <recommendedName>
        <fullName evidence="4">RelE/StbE replicon stabilization toxin</fullName>
    </recommendedName>
</protein>
<dbReference type="SUPFAM" id="SSF143011">
    <property type="entry name" value="RelE-like"/>
    <property type="match status" value="1"/>
</dbReference>
<dbReference type="EMBL" id="CP009517">
    <property type="protein sequence ID" value="AKB82789.1"/>
    <property type="molecule type" value="Genomic_DNA"/>
</dbReference>
<dbReference type="Pfam" id="PF05016">
    <property type="entry name" value="ParE_toxin"/>
    <property type="match status" value="1"/>
</dbReference>
<dbReference type="Gene3D" id="3.30.2310.20">
    <property type="entry name" value="RelE-like"/>
    <property type="match status" value="1"/>
</dbReference>
<name>A0A0E3WWH8_METBA</name>
<dbReference type="Proteomes" id="UP000033066">
    <property type="component" value="Chromosome"/>
</dbReference>
<dbReference type="KEGG" id="mbak:MSBR3_2211"/>
<proteinExistence type="predicted"/>